<dbReference type="Proteomes" id="UP000436692">
    <property type="component" value="Unassembled WGS sequence"/>
</dbReference>
<reference evidence="1 2" key="1">
    <citation type="submission" date="2019-12" db="EMBL/GenBank/DDBJ databases">
        <title>Whole-genome sequencing of Allorhizobium vitis.</title>
        <authorList>
            <person name="Gan H.M."/>
            <person name="Szegedi E."/>
            <person name="Burr T."/>
            <person name="Savka M.A."/>
        </authorList>
    </citation>
    <scope>NUCLEOTIDE SEQUENCE [LARGE SCALE GENOMIC DNA]</scope>
    <source>
        <strain evidence="1 2">CG989</strain>
    </source>
</reference>
<dbReference type="EMBL" id="WPHM01000007">
    <property type="protein sequence ID" value="MUZ58654.1"/>
    <property type="molecule type" value="Genomic_DNA"/>
</dbReference>
<proteinExistence type="predicted"/>
<gene>
    <name evidence="1" type="ORF">GOZ95_14455</name>
</gene>
<name>A0AAE4WEG8_AGRVI</name>
<organism evidence="1 2">
    <name type="scientific">Agrobacterium vitis</name>
    <name type="common">Rhizobium vitis</name>
    <dbReference type="NCBI Taxonomy" id="373"/>
    <lineage>
        <taxon>Bacteria</taxon>
        <taxon>Pseudomonadati</taxon>
        <taxon>Pseudomonadota</taxon>
        <taxon>Alphaproteobacteria</taxon>
        <taxon>Hyphomicrobiales</taxon>
        <taxon>Rhizobiaceae</taxon>
        <taxon>Rhizobium/Agrobacterium group</taxon>
        <taxon>Agrobacterium</taxon>
    </lineage>
</organism>
<dbReference type="AlphaFoldDB" id="A0AAE4WEG8"/>
<comment type="caution">
    <text evidence="1">The sequence shown here is derived from an EMBL/GenBank/DDBJ whole genome shotgun (WGS) entry which is preliminary data.</text>
</comment>
<accession>A0AAE4WEG8</accession>
<dbReference type="RefSeq" id="WP_156549988.1">
    <property type="nucleotide sequence ID" value="NZ_JABAEJ010000012.1"/>
</dbReference>
<protein>
    <submittedName>
        <fullName evidence="1">Uncharacterized protein</fullName>
    </submittedName>
</protein>
<sequence length="109" mass="12342">MYGMYYSQLEGFDIKLSYPRGQLDHWRQIKRNAHNLLKCMKKSTSILGDSIMGTTLSDKQFSMHEAAKDADDRIEYYFLLADFGTAYGKLALSVVNNDAVGGQLQTTFS</sequence>
<evidence type="ECO:0000313" key="2">
    <source>
        <dbReference type="Proteomes" id="UP000436692"/>
    </source>
</evidence>
<evidence type="ECO:0000313" key="1">
    <source>
        <dbReference type="EMBL" id="MUZ58654.1"/>
    </source>
</evidence>